<feature type="region of interest" description="Disordered" evidence="8">
    <location>
        <begin position="472"/>
        <end position="492"/>
    </location>
</feature>
<sequence length="613" mass="68907">MLRLVILVALCAAFLLYLGYRWALPKPLPGIPYNAEATKSLFGDGPALVKEVSQTGDVMAWFLKQNQKTGSPVSQIFLQPLGKPLIIVRDWRAARDVMLHRTREFDRSSLMATYAEGLLGRQHFLLQTGPEWKQRRRLIDDTMSPVFLHGPVSHAVYQNSLNWVELWCLKARMACGRPFKAYYDIHFAILDTVLGFSFGVQFPHSATSPQIKRLASMTQDELQGLLEVPKNASSNTPIEFPEEPIDSGLRSMLQLLDTLEEVKTSRSIPLKWWLIKRTSTFQNRRRMKNECILAEVKKAVKARTQYTKSNHEERLPSLMHCAIEAIVDRESRNAQKENRSPQFFSTMVVEEIWGLIVAGSDTLSTTFAWGVKLLADHPEVQGRLREALYAAHTEAVKEGRLPSVEEIHHAPAGYVDATIEEMLRCGGPIPIGDREALVDTMLLGYHIPKGTNVRFLHHGPGIRLPELKANKDKYSQGSEDPKGTDQSIPGWDDEDVGFFKPERWLSASADQSKQPPSGAVDAEATASSFNPRAGPSIPFGLGPRGCFGRRLAYIELKILLTVLIWNFELLKCPEELSHYSGRLSFVNKPRSCYVRLKGLDRPARITRGEGLAD</sequence>
<evidence type="ECO:0000313" key="10">
    <source>
        <dbReference type="Proteomes" id="UP000054516"/>
    </source>
</evidence>
<evidence type="ECO:0000256" key="4">
    <source>
        <dbReference type="ARBA" id="ARBA00022723"/>
    </source>
</evidence>
<dbReference type="PANTHER" id="PTHR24305">
    <property type="entry name" value="CYTOCHROME P450"/>
    <property type="match status" value="1"/>
</dbReference>
<gene>
    <name evidence="9" type="ORF">SAMD00023353_1501580</name>
</gene>
<keyword evidence="3 6" id="KW-0349">Heme</keyword>
<dbReference type="OMA" id="STTMCWG"/>
<keyword evidence="7" id="KW-0503">Monooxygenase</keyword>
<dbReference type="GO" id="GO:0016705">
    <property type="term" value="F:oxidoreductase activity, acting on paired donors, with incorporation or reduction of molecular oxygen"/>
    <property type="evidence" value="ECO:0007669"/>
    <property type="project" value="InterPro"/>
</dbReference>
<dbReference type="InterPro" id="IPR036396">
    <property type="entry name" value="Cyt_P450_sf"/>
</dbReference>
<dbReference type="InterPro" id="IPR001128">
    <property type="entry name" value="Cyt_P450"/>
</dbReference>
<evidence type="ECO:0000256" key="7">
    <source>
        <dbReference type="RuleBase" id="RU000461"/>
    </source>
</evidence>
<protein>
    <submittedName>
        <fullName evidence="9">Putative cytochrome P450</fullName>
    </submittedName>
</protein>
<reference evidence="9" key="1">
    <citation type="submission" date="2016-03" db="EMBL/GenBank/DDBJ databases">
        <title>Draft genome sequence of Rosellinia necatrix.</title>
        <authorList>
            <person name="Kanematsu S."/>
        </authorList>
    </citation>
    <scope>NUCLEOTIDE SEQUENCE [LARGE SCALE GENOMIC DNA]</scope>
    <source>
        <strain evidence="9">W97</strain>
    </source>
</reference>
<dbReference type="PRINTS" id="PR00385">
    <property type="entry name" value="P450"/>
</dbReference>
<evidence type="ECO:0000256" key="2">
    <source>
        <dbReference type="ARBA" id="ARBA00010617"/>
    </source>
</evidence>
<evidence type="ECO:0000313" key="9">
    <source>
        <dbReference type="EMBL" id="GAP91105.1"/>
    </source>
</evidence>
<comment type="similarity">
    <text evidence="2 7">Belongs to the cytochrome P450 family.</text>
</comment>
<dbReference type="InterPro" id="IPR002401">
    <property type="entry name" value="Cyt_P450_E_grp-I"/>
</dbReference>
<feature type="compositionally biased region" description="Basic and acidic residues" evidence="8">
    <location>
        <begin position="472"/>
        <end position="483"/>
    </location>
</feature>
<keyword evidence="5 6" id="KW-0408">Iron</keyword>
<feature type="region of interest" description="Disordered" evidence="8">
    <location>
        <begin position="508"/>
        <end position="529"/>
    </location>
</feature>
<dbReference type="PROSITE" id="PS00086">
    <property type="entry name" value="CYTOCHROME_P450"/>
    <property type="match status" value="1"/>
</dbReference>
<dbReference type="Pfam" id="PF00067">
    <property type="entry name" value="p450"/>
    <property type="match status" value="2"/>
</dbReference>
<dbReference type="Proteomes" id="UP000054516">
    <property type="component" value="Unassembled WGS sequence"/>
</dbReference>
<dbReference type="EMBL" id="DF977460">
    <property type="protein sequence ID" value="GAP91105.1"/>
    <property type="molecule type" value="Genomic_DNA"/>
</dbReference>
<organism evidence="9">
    <name type="scientific">Rosellinia necatrix</name>
    <name type="common">White root-rot fungus</name>
    <dbReference type="NCBI Taxonomy" id="77044"/>
    <lineage>
        <taxon>Eukaryota</taxon>
        <taxon>Fungi</taxon>
        <taxon>Dikarya</taxon>
        <taxon>Ascomycota</taxon>
        <taxon>Pezizomycotina</taxon>
        <taxon>Sordariomycetes</taxon>
        <taxon>Xylariomycetidae</taxon>
        <taxon>Xylariales</taxon>
        <taxon>Xylariaceae</taxon>
        <taxon>Rosellinia</taxon>
    </lineage>
</organism>
<accession>A0A1W2TRH9</accession>
<evidence type="ECO:0000256" key="8">
    <source>
        <dbReference type="SAM" id="MobiDB-lite"/>
    </source>
</evidence>
<dbReference type="GO" id="GO:0020037">
    <property type="term" value="F:heme binding"/>
    <property type="evidence" value="ECO:0007669"/>
    <property type="project" value="InterPro"/>
</dbReference>
<dbReference type="STRING" id="77044.A0A1W2TRH9"/>
<evidence type="ECO:0000256" key="5">
    <source>
        <dbReference type="ARBA" id="ARBA00023004"/>
    </source>
</evidence>
<evidence type="ECO:0000256" key="1">
    <source>
        <dbReference type="ARBA" id="ARBA00001971"/>
    </source>
</evidence>
<dbReference type="PANTHER" id="PTHR24305:SF232">
    <property type="entry name" value="P450, PUTATIVE (EUROFUNG)-RELATED"/>
    <property type="match status" value="1"/>
</dbReference>
<dbReference type="AlphaFoldDB" id="A0A1W2TRH9"/>
<comment type="cofactor">
    <cofactor evidence="1 6">
        <name>heme</name>
        <dbReference type="ChEBI" id="CHEBI:30413"/>
    </cofactor>
</comment>
<keyword evidence="4 6" id="KW-0479">Metal-binding</keyword>
<dbReference type="SUPFAM" id="SSF48264">
    <property type="entry name" value="Cytochrome P450"/>
    <property type="match status" value="1"/>
</dbReference>
<dbReference type="InterPro" id="IPR050121">
    <property type="entry name" value="Cytochrome_P450_monoxygenase"/>
</dbReference>
<dbReference type="InterPro" id="IPR017972">
    <property type="entry name" value="Cyt_P450_CS"/>
</dbReference>
<keyword evidence="7" id="KW-0560">Oxidoreductase</keyword>
<keyword evidence="10" id="KW-1185">Reference proteome</keyword>
<dbReference type="Gene3D" id="1.10.630.10">
    <property type="entry name" value="Cytochrome P450"/>
    <property type="match status" value="1"/>
</dbReference>
<evidence type="ECO:0000256" key="6">
    <source>
        <dbReference type="PIRSR" id="PIRSR602401-1"/>
    </source>
</evidence>
<evidence type="ECO:0000256" key="3">
    <source>
        <dbReference type="ARBA" id="ARBA00022617"/>
    </source>
</evidence>
<dbReference type="PRINTS" id="PR00463">
    <property type="entry name" value="EP450I"/>
</dbReference>
<name>A0A1W2TRH9_ROSNE</name>
<dbReference type="OrthoDB" id="1470350at2759"/>
<dbReference type="GO" id="GO:0005506">
    <property type="term" value="F:iron ion binding"/>
    <property type="evidence" value="ECO:0007669"/>
    <property type="project" value="InterPro"/>
</dbReference>
<proteinExistence type="inferred from homology"/>
<dbReference type="GO" id="GO:0004497">
    <property type="term" value="F:monooxygenase activity"/>
    <property type="evidence" value="ECO:0007669"/>
    <property type="project" value="UniProtKB-KW"/>
</dbReference>
<feature type="binding site" description="axial binding residue" evidence="6">
    <location>
        <position position="546"/>
    </location>
    <ligand>
        <name>heme</name>
        <dbReference type="ChEBI" id="CHEBI:30413"/>
    </ligand>
    <ligandPart>
        <name>Fe</name>
        <dbReference type="ChEBI" id="CHEBI:18248"/>
    </ligandPart>
</feature>